<keyword evidence="1" id="KW-1133">Transmembrane helix</keyword>
<dbReference type="EMBL" id="CH476636">
    <property type="protein sequence ID" value="EDN94725.1"/>
    <property type="molecule type" value="Genomic_DNA"/>
</dbReference>
<accession>A7EZ33</accession>
<sequence>MSKVGVEDEGMESRYRYKVRTTSNGMELIFRWSNIGGAKMAIIFIHLRR</sequence>
<proteinExistence type="predicted"/>
<evidence type="ECO:0000256" key="1">
    <source>
        <dbReference type="SAM" id="Phobius"/>
    </source>
</evidence>
<name>A7EZ33_SCLS1</name>
<feature type="transmembrane region" description="Helical" evidence="1">
    <location>
        <begin position="29"/>
        <end position="47"/>
    </location>
</feature>
<dbReference type="KEGG" id="ssl:SS1G_10599"/>
<protein>
    <submittedName>
        <fullName evidence="2">Uncharacterized protein</fullName>
    </submittedName>
</protein>
<keyword evidence="1" id="KW-0812">Transmembrane</keyword>
<dbReference type="InParanoid" id="A7EZ33"/>
<evidence type="ECO:0000313" key="3">
    <source>
        <dbReference type="Proteomes" id="UP000001312"/>
    </source>
</evidence>
<dbReference type="AlphaFoldDB" id="A7EZ33"/>
<evidence type="ECO:0000313" key="2">
    <source>
        <dbReference type="EMBL" id="EDN94725.1"/>
    </source>
</evidence>
<organism evidence="2 3">
    <name type="scientific">Sclerotinia sclerotiorum (strain ATCC 18683 / 1980 / Ss-1)</name>
    <name type="common">White mold</name>
    <name type="synonym">Whetzelinia sclerotiorum</name>
    <dbReference type="NCBI Taxonomy" id="665079"/>
    <lineage>
        <taxon>Eukaryota</taxon>
        <taxon>Fungi</taxon>
        <taxon>Dikarya</taxon>
        <taxon>Ascomycota</taxon>
        <taxon>Pezizomycotina</taxon>
        <taxon>Leotiomycetes</taxon>
        <taxon>Helotiales</taxon>
        <taxon>Sclerotiniaceae</taxon>
        <taxon>Sclerotinia</taxon>
    </lineage>
</organism>
<dbReference type="Proteomes" id="UP000001312">
    <property type="component" value="Unassembled WGS sequence"/>
</dbReference>
<keyword evidence="1" id="KW-0472">Membrane</keyword>
<reference evidence="3" key="1">
    <citation type="journal article" date="2011" name="PLoS Genet.">
        <title>Genomic analysis of the necrotrophic fungal pathogens Sclerotinia sclerotiorum and Botrytis cinerea.</title>
        <authorList>
            <person name="Amselem J."/>
            <person name="Cuomo C.A."/>
            <person name="van Kan J.A."/>
            <person name="Viaud M."/>
            <person name="Benito E.P."/>
            <person name="Couloux A."/>
            <person name="Coutinho P.M."/>
            <person name="de Vries R.P."/>
            <person name="Dyer P.S."/>
            <person name="Fillinger S."/>
            <person name="Fournier E."/>
            <person name="Gout L."/>
            <person name="Hahn M."/>
            <person name="Kohn L."/>
            <person name="Lapalu N."/>
            <person name="Plummer K.M."/>
            <person name="Pradier J.M."/>
            <person name="Quevillon E."/>
            <person name="Sharon A."/>
            <person name="Simon A."/>
            <person name="ten Have A."/>
            <person name="Tudzynski B."/>
            <person name="Tudzynski P."/>
            <person name="Wincker P."/>
            <person name="Andrew M."/>
            <person name="Anthouard V."/>
            <person name="Beever R.E."/>
            <person name="Beffa R."/>
            <person name="Benoit I."/>
            <person name="Bouzid O."/>
            <person name="Brault B."/>
            <person name="Chen Z."/>
            <person name="Choquer M."/>
            <person name="Collemare J."/>
            <person name="Cotton P."/>
            <person name="Danchin E.G."/>
            <person name="Da Silva C."/>
            <person name="Gautier A."/>
            <person name="Giraud C."/>
            <person name="Giraud T."/>
            <person name="Gonzalez C."/>
            <person name="Grossetete S."/>
            <person name="Guldener U."/>
            <person name="Henrissat B."/>
            <person name="Howlett B.J."/>
            <person name="Kodira C."/>
            <person name="Kretschmer M."/>
            <person name="Lappartient A."/>
            <person name="Leroch M."/>
            <person name="Levis C."/>
            <person name="Mauceli E."/>
            <person name="Neuveglise C."/>
            <person name="Oeser B."/>
            <person name="Pearson M."/>
            <person name="Poulain J."/>
            <person name="Poussereau N."/>
            <person name="Quesneville H."/>
            <person name="Rascle C."/>
            <person name="Schumacher J."/>
            <person name="Segurens B."/>
            <person name="Sexton A."/>
            <person name="Silva E."/>
            <person name="Sirven C."/>
            <person name="Soanes D.M."/>
            <person name="Talbot N.J."/>
            <person name="Templeton M."/>
            <person name="Yandava C."/>
            <person name="Yarden O."/>
            <person name="Zeng Q."/>
            <person name="Rollins J.A."/>
            <person name="Lebrun M.H."/>
            <person name="Dickman M."/>
        </authorList>
    </citation>
    <scope>NUCLEOTIDE SEQUENCE [LARGE SCALE GENOMIC DNA]</scope>
    <source>
        <strain evidence="3">ATCC 18683 / 1980 / Ss-1</strain>
    </source>
</reference>
<gene>
    <name evidence="2" type="ORF">SS1G_10599</name>
</gene>
<dbReference type="GeneID" id="5484543"/>
<keyword evidence="3" id="KW-1185">Reference proteome</keyword>
<dbReference type="RefSeq" id="XP_001588153.1">
    <property type="nucleotide sequence ID" value="XM_001588103.1"/>
</dbReference>